<evidence type="ECO:0000259" key="2">
    <source>
        <dbReference type="Pfam" id="PF13640"/>
    </source>
</evidence>
<gene>
    <name evidence="3" type="ORF">LTR09_006500</name>
</gene>
<evidence type="ECO:0000313" key="3">
    <source>
        <dbReference type="EMBL" id="KAK3052290.1"/>
    </source>
</evidence>
<feature type="domain" description="Prolyl 4-hydroxylase alpha subunit Fe(2+) 2OG dioxygenase" evidence="2">
    <location>
        <begin position="207"/>
        <end position="298"/>
    </location>
</feature>
<evidence type="ECO:0000313" key="4">
    <source>
        <dbReference type="Proteomes" id="UP001271007"/>
    </source>
</evidence>
<dbReference type="Pfam" id="PF13640">
    <property type="entry name" value="2OG-FeII_Oxy_3"/>
    <property type="match status" value="1"/>
</dbReference>
<dbReference type="EMBL" id="JAWDJX010000021">
    <property type="protein sequence ID" value="KAK3052290.1"/>
    <property type="molecule type" value="Genomic_DNA"/>
</dbReference>
<feature type="region of interest" description="Disordered" evidence="1">
    <location>
        <begin position="74"/>
        <end position="100"/>
    </location>
</feature>
<dbReference type="InterPro" id="IPR044862">
    <property type="entry name" value="Pro_4_hyd_alph_FE2OG_OXY"/>
</dbReference>
<sequence>MADQAASNGTAGKGKVKSLTKMAENKILKDLGSSLETHARSAVFACGGSLPFKQILDSTSSGDQHITKAEALETTSDDGASTHSKHPATQTDPLTQNTKGSQASTLKAVYVWFGDKGNATNIVFSATGIPSKDLEQLVLPCQPASFGRGGEAVLDEGYRKAGNLDNEAFATNFCPYQAGIIDVVSQLLVPQTPHDRHCRSIKAELYKLNVYSAPSGRFKAHVVTPRSKDQIGSLVVSLPTPHQGGELAIRNAGKSMSFDWSSNDKADPEIKWAAFYSDCEHEVHEVTSGHRVTLTYNLYVTRGLGHLADCAPVLDS</sequence>
<name>A0AAJ0DLP7_9PEZI</name>
<dbReference type="Proteomes" id="UP001271007">
    <property type="component" value="Unassembled WGS sequence"/>
</dbReference>
<dbReference type="PANTHER" id="PTHR33099">
    <property type="entry name" value="FE2OG DIOXYGENASE DOMAIN-CONTAINING PROTEIN"/>
    <property type="match status" value="1"/>
</dbReference>
<keyword evidence="4" id="KW-1185">Reference proteome</keyword>
<proteinExistence type="predicted"/>
<reference evidence="3" key="1">
    <citation type="submission" date="2023-04" db="EMBL/GenBank/DDBJ databases">
        <title>Black Yeasts Isolated from many extreme environments.</title>
        <authorList>
            <person name="Coleine C."/>
            <person name="Stajich J.E."/>
            <person name="Selbmann L."/>
        </authorList>
    </citation>
    <scope>NUCLEOTIDE SEQUENCE</scope>
    <source>
        <strain evidence="3">CCFEE 5312</strain>
    </source>
</reference>
<comment type="caution">
    <text evidence="3">The sequence shown here is derived from an EMBL/GenBank/DDBJ whole genome shotgun (WGS) entry which is preliminary data.</text>
</comment>
<dbReference type="AlphaFoldDB" id="A0AAJ0DLP7"/>
<organism evidence="3 4">
    <name type="scientific">Extremus antarcticus</name>
    <dbReference type="NCBI Taxonomy" id="702011"/>
    <lineage>
        <taxon>Eukaryota</taxon>
        <taxon>Fungi</taxon>
        <taxon>Dikarya</taxon>
        <taxon>Ascomycota</taxon>
        <taxon>Pezizomycotina</taxon>
        <taxon>Dothideomycetes</taxon>
        <taxon>Dothideomycetidae</taxon>
        <taxon>Mycosphaerellales</taxon>
        <taxon>Extremaceae</taxon>
        <taxon>Extremus</taxon>
    </lineage>
</organism>
<accession>A0AAJ0DLP7</accession>
<dbReference type="Gene3D" id="2.60.120.620">
    <property type="entry name" value="q2cbj1_9rhob like domain"/>
    <property type="match status" value="1"/>
</dbReference>
<protein>
    <recommendedName>
        <fullName evidence="2">Prolyl 4-hydroxylase alpha subunit Fe(2+) 2OG dioxygenase domain-containing protein</fullName>
    </recommendedName>
</protein>
<dbReference type="PANTHER" id="PTHR33099:SF7">
    <property type="entry name" value="MYND-TYPE DOMAIN-CONTAINING PROTEIN"/>
    <property type="match status" value="1"/>
</dbReference>
<evidence type="ECO:0000256" key="1">
    <source>
        <dbReference type="SAM" id="MobiDB-lite"/>
    </source>
</evidence>